<dbReference type="InterPro" id="IPR017438">
    <property type="entry name" value="ATP-NAD_kinase_N"/>
</dbReference>
<dbReference type="GO" id="GO:0046512">
    <property type="term" value="P:sphingosine biosynthetic process"/>
    <property type="evidence" value="ECO:0007669"/>
    <property type="project" value="TreeGrafter"/>
</dbReference>
<dbReference type="InterPro" id="IPR050187">
    <property type="entry name" value="Lipid_Phosphate_FormReg"/>
</dbReference>
<gene>
    <name evidence="3" type="ORF">Ae201684_002776</name>
</gene>
<dbReference type="GO" id="GO:0016773">
    <property type="term" value="F:phosphotransferase activity, alcohol group as acceptor"/>
    <property type="evidence" value="ECO:0007669"/>
    <property type="project" value="UniProtKB-ARBA"/>
</dbReference>
<dbReference type="Proteomes" id="UP000481153">
    <property type="component" value="Unassembled WGS sequence"/>
</dbReference>
<dbReference type="GO" id="GO:0001727">
    <property type="term" value="F:lipid kinase activity"/>
    <property type="evidence" value="ECO:0007669"/>
    <property type="project" value="TreeGrafter"/>
</dbReference>
<feature type="domain" description="DAGKc" evidence="2">
    <location>
        <begin position="338"/>
        <end position="478"/>
    </location>
</feature>
<comment type="caution">
    <text evidence="3">The sequence shown here is derived from an EMBL/GenBank/DDBJ whole genome shotgun (WGS) entry which is preliminary data.</text>
</comment>
<evidence type="ECO:0000256" key="1">
    <source>
        <dbReference type="SAM" id="MobiDB-lite"/>
    </source>
</evidence>
<feature type="compositionally biased region" description="Basic and acidic residues" evidence="1">
    <location>
        <begin position="131"/>
        <end position="149"/>
    </location>
</feature>
<evidence type="ECO:0000259" key="2">
    <source>
        <dbReference type="PROSITE" id="PS50146"/>
    </source>
</evidence>
<accession>A0A6G0XNN4</accession>
<feature type="compositionally biased region" description="Basic and acidic residues" evidence="1">
    <location>
        <begin position="30"/>
        <end position="41"/>
    </location>
</feature>
<feature type="compositionally biased region" description="Polar residues" evidence="1">
    <location>
        <begin position="159"/>
        <end position="169"/>
    </location>
</feature>
<dbReference type="SMART" id="SM00046">
    <property type="entry name" value="DAGKc"/>
    <property type="match status" value="1"/>
</dbReference>
<dbReference type="PANTHER" id="PTHR12358:SF31">
    <property type="entry name" value="ACYLGLYCEROL KINASE, MITOCHONDRIAL"/>
    <property type="match status" value="1"/>
</dbReference>
<feature type="compositionally biased region" description="Basic and acidic residues" evidence="1">
    <location>
        <begin position="115"/>
        <end position="124"/>
    </location>
</feature>
<dbReference type="AlphaFoldDB" id="A0A6G0XNN4"/>
<organism evidence="3 4">
    <name type="scientific">Aphanomyces euteiches</name>
    <dbReference type="NCBI Taxonomy" id="100861"/>
    <lineage>
        <taxon>Eukaryota</taxon>
        <taxon>Sar</taxon>
        <taxon>Stramenopiles</taxon>
        <taxon>Oomycota</taxon>
        <taxon>Saprolegniomycetes</taxon>
        <taxon>Saprolegniales</taxon>
        <taxon>Verrucalvaceae</taxon>
        <taxon>Aphanomyces</taxon>
    </lineage>
</organism>
<name>A0A6G0XNN4_9STRA</name>
<proteinExistence type="predicted"/>
<protein>
    <recommendedName>
        <fullName evidence="2">DAGKc domain-containing protein</fullName>
    </recommendedName>
</protein>
<dbReference type="GO" id="GO:0005737">
    <property type="term" value="C:cytoplasm"/>
    <property type="evidence" value="ECO:0007669"/>
    <property type="project" value="TreeGrafter"/>
</dbReference>
<dbReference type="SUPFAM" id="SSF111331">
    <property type="entry name" value="NAD kinase/diacylglycerol kinase-like"/>
    <property type="match status" value="1"/>
</dbReference>
<feature type="compositionally biased region" description="Polar residues" evidence="1">
    <location>
        <begin position="1"/>
        <end position="14"/>
    </location>
</feature>
<dbReference type="Gene3D" id="3.40.50.10330">
    <property type="entry name" value="Probable inorganic polyphosphate/atp-NAD kinase, domain 1"/>
    <property type="match status" value="1"/>
</dbReference>
<keyword evidence="4" id="KW-1185">Reference proteome</keyword>
<feature type="compositionally biased region" description="Basic and acidic residues" evidence="1">
    <location>
        <begin position="62"/>
        <end position="95"/>
    </location>
</feature>
<dbReference type="EMBL" id="VJMJ01000030">
    <property type="protein sequence ID" value="KAF0742102.1"/>
    <property type="molecule type" value="Genomic_DNA"/>
</dbReference>
<feature type="region of interest" description="Disordered" evidence="1">
    <location>
        <begin position="111"/>
        <end position="169"/>
    </location>
</feature>
<feature type="region of interest" description="Disordered" evidence="1">
    <location>
        <begin position="1"/>
        <end position="45"/>
    </location>
</feature>
<sequence length="692" mass="76769">MTNDVAIQSPSDPTKGQKDADNATEVPPHAVDEAFERKDISTDDIPSVDEKMIETISPTQGRLEDRLDKTNTVKEPEEEKMIEHSKTNLSTSEDKIDASTNCANTDKMSSVSLENTHEDEKTAKETASNAHECEIARDKGPKSTPKLDESELQGEMNDVPNTGGLSFSPRNEKEVIWPTSGSSPTNYSMHALASNAILSKQLSLPGLFSSRALDCVREMHAYNLSPFPSPMRTPLTLKFPLHRMAGAAALVADGLYWGKDNQHLQLLISSNDLLGATLRPKQNEFAVHYMLPGRGIHERALYRRYKTKRFKASTAIAATEWVKAIQNAVKWLARVPLDTARRCKVIINPHSGRRKAPWTWNKWKPFFALADIACDVEETTHANHAFEIAQTFPTDGNYECIVIVGGDGTANEFLNGLMSRPESEWRTLVSTTPFAFLATGTDNALSLGIGVPTHMAAIFAIVKRKLRSLDALAIQVTPNGPTTYAYCGASLGLPADVAKDSESHRWMGTWRYAYLKVKHALGGQRYVYRLHYVESSTAPSPLKTFYELQDAAHQHTVEQRSLYGSSSHKEWLGSLERPSEVHHTTDDGTFLFVGGVNLYFDAKYSHPSDGQIDLVGIRRGASWIQTGRALWRANRGQPDPLLLYRKVEAVDIWPQGEHGKVYVNVDGEAVEATPGVVRIHVVPRLLCVLSEK</sequence>
<reference evidence="3 4" key="1">
    <citation type="submission" date="2019-07" db="EMBL/GenBank/DDBJ databases">
        <title>Genomics analysis of Aphanomyces spp. identifies a new class of oomycete effector associated with host adaptation.</title>
        <authorList>
            <person name="Gaulin E."/>
        </authorList>
    </citation>
    <scope>NUCLEOTIDE SEQUENCE [LARGE SCALE GENOMIC DNA]</scope>
    <source>
        <strain evidence="3 4">ATCC 201684</strain>
    </source>
</reference>
<dbReference type="Pfam" id="PF00781">
    <property type="entry name" value="DAGK_cat"/>
    <property type="match status" value="1"/>
</dbReference>
<feature type="region of interest" description="Disordered" evidence="1">
    <location>
        <begin position="57"/>
        <end position="95"/>
    </location>
</feature>
<dbReference type="GO" id="GO:0016020">
    <property type="term" value="C:membrane"/>
    <property type="evidence" value="ECO:0007669"/>
    <property type="project" value="TreeGrafter"/>
</dbReference>
<dbReference type="InterPro" id="IPR016064">
    <property type="entry name" value="NAD/diacylglycerol_kinase_sf"/>
</dbReference>
<dbReference type="VEuPathDB" id="FungiDB:AeMF1_000189"/>
<dbReference type="Gene3D" id="2.60.200.40">
    <property type="match status" value="1"/>
</dbReference>
<evidence type="ECO:0000313" key="4">
    <source>
        <dbReference type="Proteomes" id="UP000481153"/>
    </source>
</evidence>
<dbReference type="PROSITE" id="PS50146">
    <property type="entry name" value="DAGK"/>
    <property type="match status" value="1"/>
</dbReference>
<dbReference type="PANTHER" id="PTHR12358">
    <property type="entry name" value="SPHINGOSINE KINASE"/>
    <property type="match status" value="1"/>
</dbReference>
<dbReference type="InterPro" id="IPR001206">
    <property type="entry name" value="Diacylglycerol_kinase_cat_dom"/>
</dbReference>
<evidence type="ECO:0000313" key="3">
    <source>
        <dbReference type="EMBL" id="KAF0742102.1"/>
    </source>
</evidence>